<organism evidence="2 3">
    <name type="scientific">Stegodyphus mimosarum</name>
    <name type="common">African social velvet spider</name>
    <dbReference type="NCBI Taxonomy" id="407821"/>
    <lineage>
        <taxon>Eukaryota</taxon>
        <taxon>Metazoa</taxon>
        <taxon>Ecdysozoa</taxon>
        <taxon>Arthropoda</taxon>
        <taxon>Chelicerata</taxon>
        <taxon>Arachnida</taxon>
        <taxon>Araneae</taxon>
        <taxon>Araneomorphae</taxon>
        <taxon>Entelegynae</taxon>
        <taxon>Eresoidea</taxon>
        <taxon>Eresidae</taxon>
        <taxon>Stegodyphus</taxon>
    </lineage>
</organism>
<reference evidence="2 3" key="1">
    <citation type="submission" date="2013-11" db="EMBL/GenBank/DDBJ databases">
        <title>Genome sequencing of Stegodyphus mimosarum.</title>
        <authorList>
            <person name="Bechsgaard J."/>
        </authorList>
    </citation>
    <scope>NUCLEOTIDE SEQUENCE [LARGE SCALE GENOMIC DNA]</scope>
</reference>
<name>A0A087TSH9_STEMI</name>
<proteinExistence type="predicted"/>
<feature type="transmembrane region" description="Helical" evidence="1">
    <location>
        <begin position="20"/>
        <end position="39"/>
    </location>
</feature>
<dbReference type="EMBL" id="KK116541">
    <property type="protein sequence ID" value="KFM68068.1"/>
    <property type="molecule type" value="Genomic_DNA"/>
</dbReference>
<keyword evidence="1" id="KW-0472">Membrane</keyword>
<keyword evidence="1" id="KW-0812">Transmembrane</keyword>
<keyword evidence="1" id="KW-1133">Transmembrane helix</keyword>
<evidence type="ECO:0000256" key="1">
    <source>
        <dbReference type="SAM" id="Phobius"/>
    </source>
</evidence>
<evidence type="ECO:0000313" key="2">
    <source>
        <dbReference type="EMBL" id="KFM68068.1"/>
    </source>
</evidence>
<feature type="non-terminal residue" evidence="2">
    <location>
        <position position="71"/>
    </location>
</feature>
<protein>
    <submittedName>
        <fullName evidence="2">Uncharacterized protein</fullName>
    </submittedName>
</protein>
<dbReference type="Proteomes" id="UP000054359">
    <property type="component" value="Unassembled WGS sequence"/>
</dbReference>
<keyword evidence="3" id="KW-1185">Reference proteome</keyword>
<gene>
    <name evidence="2" type="ORF">X975_24734</name>
</gene>
<accession>A0A087TSH9</accession>
<dbReference type="AlphaFoldDB" id="A0A087TSH9"/>
<sequence>MFPRVVRQRPFCSKKEFCFFQRLCSLFMLMFVIFFLINYNEKQILITEDITSTSTLDFFSGYFPCEFKHAL</sequence>
<evidence type="ECO:0000313" key="3">
    <source>
        <dbReference type="Proteomes" id="UP000054359"/>
    </source>
</evidence>